<accession>A0A1H3FVR5</accession>
<keyword evidence="3 5" id="KW-1133">Transmembrane helix</keyword>
<evidence type="ECO:0000256" key="3">
    <source>
        <dbReference type="ARBA" id="ARBA00022989"/>
    </source>
</evidence>
<evidence type="ECO:0000256" key="4">
    <source>
        <dbReference type="ARBA" id="ARBA00023136"/>
    </source>
</evidence>
<dbReference type="STRING" id="985054.SAMN05444358_11910"/>
<dbReference type="Proteomes" id="UP000183400">
    <property type="component" value="Unassembled WGS sequence"/>
</dbReference>
<name>A0A1H3FVR5_9RHOB</name>
<dbReference type="AlphaFoldDB" id="A0A1H3FVR5"/>
<keyword evidence="8" id="KW-1185">Reference proteome</keyword>
<evidence type="ECO:0000313" key="8">
    <source>
        <dbReference type="Proteomes" id="UP000183400"/>
    </source>
</evidence>
<protein>
    <submittedName>
        <fullName evidence="7">ABC transporter transmembrane region</fullName>
    </submittedName>
</protein>
<gene>
    <name evidence="7" type="ORF">SAMN05444358_11910</name>
</gene>
<feature type="transmembrane region" description="Helical" evidence="5">
    <location>
        <begin position="121"/>
        <end position="141"/>
    </location>
</feature>
<dbReference type="SUPFAM" id="SSF90123">
    <property type="entry name" value="ABC transporter transmembrane region"/>
    <property type="match status" value="1"/>
</dbReference>
<evidence type="ECO:0000259" key="6">
    <source>
        <dbReference type="PROSITE" id="PS50929"/>
    </source>
</evidence>
<evidence type="ECO:0000256" key="1">
    <source>
        <dbReference type="ARBA" id="ARBA00004651"/>
    </source>
</evidence>
<feature type="transmembrane region" description="Helical" evidence="5">
    <location>
        <begin position="21"/>
        <end position="43"/>
    </location>
</feature>
<sequence length="282" mass="31837">MLTDRKLTIRTLLNVFRWRVGVTWGLILSEMALTVLIPLYMGFAIDGLLEGIVEPFVHLGALMAFLTVIGVARRIYDTRVYGTIRVELGNTLASRFSNLPVSTLNARIGMGRELADFLEDVLPNAMASVLQFVVSAVLLFYFSPMLAVSACAVLLGMISVYALFQASFWRWNRELNQQMEHQVCTLEKRKHRPVLVHLKRLRKYEVKLSDTEAILYGTIFILLIGLVLFNLWFATQNLDATPGAIFSIVSYTWEFAEAALALPITLQSWSRLSEITTRLQSG</sequence>
<dbReference type="OrthoDB" id="8443255at2"/>
<keyword evidence="4 5" id="KW-0472">Membrane</keyword>
<dbReference type="GO" id="GO:0005886">
    <property type="term" value="C:plasma membrane"/>
    <property type="evidence" value="ECO:0007669"/>
    <property type="project" value="UniProtKB-SubCell"/>
</dbReference>
<feature type="transmembrane region" description="Helical" evidence="5">
    <location>
        <begin position="147"/>
        <end position="169"/>
    </location>
</feature>
<organism evidence="7 8">
    <name type="scientific">Ruegeria halocynthiae</name>
    <dbReference type="NCBI Taxonomy" id="985054"/>
    <lineage>
        <taxon>Bacteria</taxon>
        <taxon>Pseudomonadati</taxon>
        <taxon>Pseudomonadota</taxon>
        <taxon>Alphaproteobacteria</taxon>
        <taxon>Rhodobacterales</taxon>
        <taxon>Roseobacteraceae</taxon>
        <taxon>Ruegeria</taxon>
    </lineage>
</organism>
<reference evidence="8" key="1">
    <citation type="submission" date="2016-10" db="EMBL/GenBank/DDBJ databases">
        <authorList>
            <person name="Varghese N."/>
            <person name="Submissions S."/>
        </authorList>
    </citation>
    <scope>NUCLEOTIDE SEQUENCE [LARGE SCALE GENOMIC DNA]</scope>
    <source>
        <strain evidence="8">DSM 27839</strain>
    </source>
</reference>
<feature type="domain" description="ABC transmembrane type-1" evidence="6">
    <location>
        <begin position="32"/>
        <end position="271"/>
    </location>
</feature>
<evidence type="ECO:0000256" key="2">
    <source>
        <dbReference type="ARBA" id="ARBA00022692"/>
    </source>
</evidence>
<dbReference type="Gene3D" id="1.20.1560.10">
    <property type="entry name" value="ABC transporter type 1, transmembrane domain"/>
    <property type="match status" value="1"/>
</dbReference>
<comment type="subcellular location">
    <subcellularLocation>
        <location evidence="1">Cell membrane</location>
        <topology evidence="1">Multi-pass membrane protein</topology>
    </subcellularLocation>
</comment>
<dbReference type="Pfam" id="PF13748">
    <property type="entry name" value="ABC_membrane_3"/>
    <property type="match status" value="1"/>
</dbReference>
<dbReference type="InterPro" id="IPR011527">
    <property type="entry name" value="ABC1_TM_dom"/>
</dbReference>
<dbReference type="EMBL" id="FNNP01000019">
    <property type="protein sequence ID" value="SDX95061.1"/>
    <property type="molecule type" value="Genomic_DNA"/>
</dbReference>
<evidence type="ECO:0000256" key="5">
    <source>
        <dbReference type="SAM" id="Phobius"/>
    </source>
</evidence>
<evidence type="ECO:0000313" key="7">
    <source>
        <dbReference type="EMBL" id="SDX95061.1"/>
    </source>
</evidence>
<feature type="transmembrane region" description="Helical" evidence="5">
    <location>
        <begin position="213"/>
        <end position="233"/>
    </location>
</feature>
<dbReference type="InterPro" id="IPR036640">
    <property type="entry name" value="ABC1_TM_sf"/>
</dbReference>
<feature type="transmembrane region" description="Helical" evidence="5">
    <location>
        <begin position="55"/>
        <end position="76"/>
    </location>
</feature>
<dbReference type="RefSeq" id="WP_074739577.1">
    <property type="nucleotide sequence ID" value="NZ_FNNP01000019.1"/>
</dbReference>
<proteinExistence type="predicted"/>
<dbReference type="GO" id="GO:0140359">
    <property type="term" value="F:ABC-type transporter activity"/>
    <property type="evidence" value="ECO:0007669"/>
    <property type="project" value="InterPro"/>
</dbReference>
<dbReference type="GO" id="GO:0005524">
    <property type="term" value="F:ATP binding"/>
    <property type="evidence" value="ECO:0007669"/>
    <property type="project" value="InterPro"/>
</dbReference>
<keyword evidence="2 5" id="KW-0812">Transmembrane</keyword>
<dbReference type="PROSITE" id="PS50929">
    <property type="entry name" value="ABC_TM1F"/>
    <property type="match status" value="1"/>
</dbReference>